<accession>A0A852WFB9</accession>
<dbReference type="EMBL" id="JACCAB010000001">
    <property type="protein sequence ID" value="NYG07923.1"/>
    <property type="molecule type" value="Genomic_DNA"/>
</dbReference>
<keyword evidence="1" id="KW-0472">Membrane</keyword>
<feature type="transmembrane region" description="Helical" evidence="1">
    <location>
        <begin position="83"/>
        <end position="102"/>
    </location>
</feature>
<dbReference type="AlphaFoldDB" id="A0A852WFB9"/>
<evidence type="ECO:0000313" key="3">
    <source>
        <dbReference type="Proteomes" id="UP000573599"/>
    </source>
</evidence>
<feature type="transmembrane region" description="Helical" evidence="1">
    <location>
        <begin position="12"/>
        <end position="34"/>
    </location>
</feature>
<evidence type="ECO:0000313" key="2">
    <source>
        <dbReference type="EMBL" id="NYG07923.1"/>
    </source>
</evidence>
<feature type="transmembrane region" description="Helical" evidence="1">
    <location>
        <begin position="46"/>
        <end position="71"/>
    </location>
</feature>
<keyword evidence="1" id="KW-0812">Transmembrane</keyword>
<gene>
    <name evidence="2" type="ORF">BJ986_002410</name>
</gene>
<reference evidence="2 3" key="1">
    <citation type="submission" date="2020-07" db="EMBL/GenBank/DDBJ databases">
        <title>Sequencing the genomes of 1000 actinobacteria strains.</title>
        <authorList>
            <person name="Klenk H.-P."/>
        </authorList>
    </citation>
    <scope>NUCLEOTIDE SEQUENCE [LARGE SCALE GENOMIC DNA]</scope>
    <source>
        <strain evidence="2 3">DSM 23987</strain>
    </source>
</reference>
<comment type="caution">
    <text evidence="2">The sequence shown here is derived from an EMBL/GenBank/DDBJ whole genome shotgun (WGS) entry which is preliminary data.</text>
</comment>
<keyword evidence="1" id="KW-1133">Transmembrane helix</keyword>
<protein>
    <submittedName>
        <fullName evidence="2">Uncharacterized protein (DUF983 family)</fullName>
    </submittedName>
</protein>
<name>A0A852WFB9_9MICO</name>
<organism evidence="2 3">
    <name type="scientific">Pedococcus badiiscoriae</name>
    <dbReference type="NCBI Taxonomy" id="642776"/>
    <lineage>
        <taxon>Bacteria</taxon>
        <taxon>Bacillati</taxon>
        <taxon>Actinomycetota</taxon>
        <taxon>Actinomycetes</taxon>
        <taxon>Micrococcales</taxon>
        <taxon>Intrasporangiaceae</taxon>
        <taxon>Pedococcus</taxon>
    </lineage>
</organism>
<evidence type="ECO:0000256" key="1">
    <source>
        <dbReference type="SAM" id="Phobius"/>
    </source>
</evidence>
<dbReference type="RefSeq" id="WP_179422199.1">
    <property type="nucleotide sequence ID" value="NZ_JACCAB010000001.1"/>
</dbReference>
<dbReference type="Proteomes" id="UP000573599">
    <property type="component" value="Unassembled WGS sequence"/>
</dbReference>
<proteinExistence type="predicted"/>
<keyword evidence="3" id="KW-1185">Reference proteome</keyword>
<sequence>MREAYAAGRGAGSGRLLLGVAGVGLGLVGVWQFAAHVPLSGWVRVLVWLVAGVVVHDGLLAPLGVVSGWLVARRTPTPVRSAVRIAGLATLTVVLLLVPLLATGGLRH</sequence>